<dbReference type="GO" id="GO:0003700">
    <property type="term" value="F:DNA-binding transcription factor activity"/>
    <property type="evidence" value="ECO:0007669"/>
    <property type="project" value="InterPro"/>
</dbReference>
<keyword evidence="8" id="KW-0408">Iron</keyword>
<dbReference type="Gene3D" id="3.30.1490.190">
    <property type="match status" value="1"/>
</dbReference>
<evidence type="ECO:0000256" key="5">
    <source>
        <dbReference type="ARBA" id="ARBA00023125"/>
    </source>
</evidence>
<dbReference type="InterPro" id="IPR036390">
    <property type="entry name" value="WH_DNA-bd_sf"/>
</dbReference>
<comment type="cofactor">
    <cofactor evidence="7">
        <name>Zn(2+)</name>
        <dbReference type="ChEBI" id="CHEBI:29105"/>
    </cofactor>
    <text evidence="7">Binds 1 zinc ion per subunit.</text>
</comment>
<dbReference type="SUPFAM" id="SSF46785">
    <property type="entry name" value="Winged helix' DNA-binding domain"/>
    <property type="match status" value="1"/>
</dbReference>
<feature type="binding site" evidence="8">
    <location>
        <position position="114"/>
    </location>
    <ligand>
        <name>Fe cation</name>
        <dbReference type="ChEBI" id="CHEBI:24875"/>
    </ligand>
</feature>
<dbReference type="Pfam" id="PF01475">
    <property type="entry name" value="FUR"/>
    <property type="match status" value="1"/>
</dbReference>
<dbReference type="AlphaFoldDB" id="A0A9D1G6I8"/>
<accession>A0A9D1G6I8</accession>
<evidence type="ECO:0000313" key="9">
    <source>
        <dbReference type="EMBL" id="HIS97882.1"/>
    </source>
</evidence>
<dbReference type="PANTHER" id="PTHR33202">
    <property type="entry name" value="ZINC UPTAKE REGULATION PROTEIN"/>
    <property type="match status" value="1"/>
</dbReference>
<keyword evidence="4" id="KW-0805">Transcription regulation</keyword>
<evidence type="ECO:0000256" key="8">
    <source>
        <dbReference type="PIRSR" id="PIRSR602481-2"/>
    </source>
</evidence>
<reference evidence="9" key="2">
    <citation type="journal article" date="2021" name="PeerJ">
        <title>Extensive microbial diversity within the chicken gut microbiome revealed by metagenomics and culture.</title>
        <authorList>
            <person name="Gilroy R."/>
            <person name="Ravi A."/>
            <person name="Getino M."/>
            <person name="Pursley I."/>
            <person name="Horton D.L."/>
            <person name="Alikhan N.F."/>
            <person name="Baker D."/>
            <person name="Gharbi K."/>
            <person name="Hall N."/>
            <person name="Watson M."/>
            <person name="Adriaenssens E.M."/>
            <person name="Foster-Nyarko E."/>
            <person name="Jarju S."/>
            <person name="Secka A."/>
            <person name="Antonio M."/>
            <person name="Oren A."/>
            <person name="Chaudhuri R.R."/>
            <person name="La Ragione R."/>
            <person name="Hildebrand F."/>
            <person name="Pallen M.J."/>
        </authorList>
    </citation>
    <scope>NUCLEOTIDE SEQUENCE</scope>
    <source>
        <strain evidence="9">ChiHecec3B27-6122</strain>
    </source>
</reference>
<dbReference type="GO" id="GO:0008270">
    <property type="term" value="F:zinc ion binding"/>
    <property type="evidence" value="ECO:0007669"/>
    <property type="project" value="TreeGrafter"/>
</dbReference>
<keyword evidence="3 7" id="KW-0862">Zinc</keyword>
<proteinExistence type="inferred from homology"/>
<dbReference type="GO" id="GO:1900376">
    <property type="term" value="P:regulation of secondary metabolite biosynthetic process"/>
    <property type="evidence" value="ECO:0007669"/>
    <property type="project" value="TreeGrafter"/>
</dbReference>
<dbReference type="CDD" id="cd07153">
    <property type="entry name" value="Fur_like"/>
    <property type="match status" value="1"/>
</dbReference>
<feature type="binding site" evidence="7">
    <location>
        <position position="122"/>
    </location>
    <ligand>
        <name>Zn(2+)</name>
        <dbReference type="ChEBI" id="CHEBI:29105"/>
    </ligand>
</feature>
<dbReference type="InterPro" id="IPR043135">
    <property type="entry name" value="Fur_C"/>
</dbReference>
<comment type="caution">
    <text evidence="9">The sequence shown here is derived from an EMBL/GenBank/DDBJ whole genome shotgun (WGS) entry which is preliminary data.</text>
</comment>
<dbReference type="GO" id="GO:0045892">
    <property type="term" value="P:negative regulation of DNA-templated transcription"/>
    <property type="evidence" value="ECO:0007669"/>
    <property type="project" value="TreeGrafter"/>
</dbReference>
<evidence type="ECO:0000256" key="7">
    <source>
        <dbReference type="PIRSR" id="PIRSR602481-1"/>
    </source>
</evidence>
<evidence type="ECO:0000313" key="10">
    <source>
        <dbReference type="Proteomes" id="UP000886876"/>
    </source>
</evidence>
<evidence type="ECO:0000256" key="1">
    <source>
        <dbReference type="ARBA" id="ARBA00007957"/>
    </source>
</evidence>
<dbReference type="PANTHER" id="PTHR33202:SF8">
    <property type="entry name" value="PEROXIDE-RESPONSIVE REPRESSOR PERR"/>
    <property type="match status" value="1"/>
</dbReference>
<gene>
    <name evidence="9" type="ORF">IAD42_07910</name>
</gene>
<sequence>MEARKYSKKRQAIYEALRDTKEHPSAEMLYAKLKPEYPDLSLGTVYRNLAMFVRDGDVVSVGTVAGQERYDADTRPHAHFICSSCGRVLDVCSPCLSALDKEVERETGGEIVGHSLSFSGTCSGCLKGQKTAV</sequence>
<dbReference type="GO" id="GO:0000976">
    <property type="term" value="F:transcription cis-regulatory region binding"/>
    <property type="evidence" value="ECO:0007669"/>
    <property type="project" value="TreeGrafter"/>
</dbReference>
<keyword evidence="6" id="KW-0804">Transcription</keyword>
<feature type="binding site" evidence="7">
    <location>
        <position position="85"/>
    </location>
    <ligand>
        <name>Zn(2+)</name>
        <dbReference type="ChEBI" id="CHEBI:29105"/>
    </ligand>
</feature>
<dbReference type="EMBL" id="DVJS01000197">
    <property type="protein sequence ID" value="HIS97882.1"/>
    <property type="molecule type" value="Genomic_DNA"/>
</dbReference>
<dbReference type="InterPro" id="IPR002481">
    <property type="entry name" value="FUR"/>
</dbReference>
<keyword evidence="7" id="KW-0479">Metal-binding</keyword>
<evidence type="ECO:0000256" key="4">
    <source>
        <dbReference type="ARBA" id="ARBA00023015"/>
    </source>
</evidence>
<organism evidence="9 10">
    <name type="scientific">Candidatus Scatomorpha pullistercoris</name>
    <dbReference type="NCBI Taxonomy" id="2840929"/>
    <lineage>
        <taxon>Bacteria</taxon>
        <taxon>Bacillati</taxon>
        <taxon>Bacillota</taxon>
        <taxon>Clostridia</taxon>
        <taxon>Eubacteriales</taxon>
        <taxon>Candidatus Scatomorpha</taxon>
    </lineage>
</organism>
<dbReference type="Gene3D" id="1.10.10.10">
    <property type="entry name" value="Winged helix-like DNA-binding domain superfamily/Winged helix DNA-binding domain"/>
    <property type="match status" value="1"/>
</dbReference>
<feature type="binding site" evidence="7">
    <location>
        <position position="82"/>
    </location>
    <ligand>
        <name>Zn(2+)</name>
        <dbReference type="ChEBI" id="CHEBI:29105"/>
    </ligand>
</feature>
<name>A0A9D1G6I8_9FIRM</name>
<evidence type="ECO:0000256" key="6">
    <source>
        <dbReference type="ARBA" id="ARBA00023163"/>
    </source>
</evidence>
<protein>
    <submittedName>
        <fullName evidence="9">Transcriptional repressor</fullName>
    </submittedName>
</protein>
<keyword evidence="5" id="KW-0238">DNA-binding</keyword>
<keyword evidence="2" id="KW-0678">Repressor</keyword>
<comment type="similarity">
    <text evidence="1">Belongs to the Fur family.</text>
</comment>
<dbReference type="Proteomes" id="UP000886876">
    <property type="component" value="Unassembled WGS sequence"/>
</dbReference>
<evidence type="ECO:0000256" key="3">
    <source>
        <dbReference type="ARBA" id="ARBA00022833"/>
    </source>
</evidence>
<dbReference type="InterPro" id="IPR036388">
    <property type="entry name" value="WH-like_DNA-bd_sf"/>
</dbReference>
<reference evidence="9" key="1">
    <citation type="submission" date="2020-10" db="EMBL/GenBank/DDBJ databases">
        <authorList>
            <person name="Gilroy R."/>
        </authorList>
    </citation>
    <scope>NUCLEOTIDE SEQUENCE</scope>
    <source>
        <strain evidence="9">ChiHecec3B27-6122</strain>
    </source>
</reference>
<evidence type="ECO:0000256" key="2">
    <source>
        <dbReference type="ARBA" id="ARBA00022491"/>
    </source>
</evidence>
<comment type="cofactor">
    <cofactor evidence="8">
        <name>Mn(2+)</name>
        <dbReference type="ChEBI" id="CHEBI:29035"/>
    </cofactor>
    <cofactor evidence="8">
        <name>Fe(2+)</name>
        <dbReference type="ChEBI" id="CHEBI:29033"/>
    </cofactor>
    <text evidence="8">Binds 1 Mn(2+) or Fe(2+) ion per subunit.</text>
</comment>
<feature type="binding site" evidence="7">
    <location>
        <position position="125"/>
    </location>
    <ligand>
        <name>Zn(2+)</name>
        <dbReference type="ChEBI" id="CHEBI:29105"/>
    </ligand>
</feature>